<feature type="domain" description="TRUD" evidence="4">
    <location>
        <begin position="247"/>
        <end position="403"/>
    </location>
</feature>
<organism evidence="5 6">
    <name type="scientific">Hepatospora eriocheir</name>
    <dbReference type="NCBI Taxonomy" id="1081669"/>
    <lineage>
        <taxon>Eukaryota</taxon>
        <taxon>Fungi</taxon>
        <taxon>Fungi incertae sedis</taxon>
        <taxon>Microsporidia</taxon>
        <taxon>Hepatosporidae</taxon>
        <taxon>Hepatospora</taxon>
    </lineage>
</organism>
<dbReference type="OrthoDB" id="447290at2759"/>
<evidence type="ECO:0000256" key="1">
    <source>
        <dbReference type="ARBA" id="ARBA00007953"/>
    </source>
</evidence>
<dbReference type="GO" id="GO:0008033">
    <property type="term" value="P:tRNA processing"/>
    <property type="evidence" value="ECO:0007669"/>
    <property type="project" value="UniProtKB-KW"/>
</dbReference>
<dbReference type="Pfam" id="PF01142">
    <property type="entry name" value="TruD"/>
    <property type="match status" value="2"/>
</dbReference>
<dbReference type="GO" id="GO:0003723">
    <property type="term" value="F:RNA binding"/>
    <property type="evidence" value="ECO:0007669"/>
    <property type="project" value="InterPro"/>
</dbReference>
<comment type="similarity">
    <text evidence="1">Belongs to the pseudouridine synthase TruD family.</text>
</comment>
<name>A0A1X0QAW4_9MICR</name>
<dbReference type="InterPro" id="IPR042214">
    <property type="entry name" value="TruD_catalytic"/>
</dbReference>
<dbReference type="PROSITE" id="PS50984">
    <property type="entry name" value="TRUD"/>
    <property type="match status" value="1"/>
</dbReference>
<dbReference type="EMBL" id="LVKB01000051">
    <property type="protein sequence ID" value="ORD96941.1"/>
    <property type="molecule type" value="Genomic_DNA"/>
</dbReference>
<dbReference type="AlphaFoldDB" id="A0A1X0QAW4"/>
<keyword evidence="3" id="KW-0413">Isomerase</keyword>
<comment type="caution">
    <text evidence="5">The sequence shown here is derived from an EMBL/GenBank/DDBJ whole genome shotgun (WGS) entry which is preliminary data.</text>
</comment>
<dbReference type="GO" id="GO:0009982">
    <property type="term" value="F:pseudouridine synthase activity"/>
    <property type="evidence" value="ECO:0007669"/>
    <property type="project" value="InterPro"/>
</dbReference>
<dbReference type="InterPro" id="IPR001656">
    <property type="entry name" value="PsdUridine_synth_TruD"/>
</dbReference>
<dbReference type="GO" id="GO:0001522">
    <property type="term" value="P:pseudouridine synthesis"/>
    <property type="evidence" value="ECO:0007669"/>
    <property type="project" value="InterPro"/>
</dbReference>
<dbReference type="PANTHER" id="PTHR13326">
    <property type="entry name" value="TRNA PSEUDOURIDINE SYNTHASE D"/>
    <property type="match status" value="1"/>
</dbReference>
<accession>A0A1X0QAW4</accession>
<dbReference type="VEuPathDB" id="MicrosporidiaDB:HERIO_1166"/>
<gene>
    <name evidence="5" type="primary">TRUD</name>
    <name evidence="5" type="ORF">HERIO_1166</name>
</gene>
<evidence type="ECO:0000256" key="3">
    <source>
        <dbReference type="ARBA" id="ARBA00023235"/>
    </source>
</evidence>
<sequence>MSDLHINKYLSNKNELNGNVKIKSRCEDFIVKEVRGDNSICEYKEIIDFDKFILSKEYYDNFDFNKTYNKEERKEFYGKIKYFPLYTFKVDEDKLIQTDEEDFFEFTLIKCNLNTSDAVSILSRGIGCSFNYISFSGNKDKKAITYQDFSVKTSFKKIFSYILYLNETSSLKDQHFKSKNDLIIKSILCDESIKDYINKNINVDFDRTEKIMISDLRRGRNIQMGSHLGNYFIIKLQNITNFNRATNFLNYFRYQRFGKHLNNHLIGEALLNQNYEEAIKLIKSDENDDSKVIRFINNNISKRPKEIFRRMDRNHKMIYFHAYQSYLFNKEINELEIKEEDFNRELNLKKFNSKFLKGGKRQIIEKISNLKINETENTVEFTLNKSCYATIALREIVQNEIYE</sequence>
<dbReference type="InterPro" id="IPR011760">
    <property type="entry name" value="PsdUridine_synth_TruD_insert"/>
</dbReference>
<keyword evidence="6" id="KW-1185">Reference proteome</keyword>
<dbReference type="SUPFAM" id="SSF55120">
    <property type="entry name" value="Pseudouridine synthase"/>
    <property type="match status" value="1"/>
</dbReference>
<dbReference type="PANTHER" id="PTHR13326:SF21">
    <property type="entry name" value="PSEUDOURIDYLATE SYNTHASE PUS7L"/>
    <property type="match status" value="1"/>
</dbReference>
<keyword evidence="2" id="KW-0819">tRNA processing</keyword>
<dbReference type="InterPro" id="IPR020103">
    <property type="entry name" value="PsdUridine_synth_cat_dom_sf"/>
</dbReference>
<evidence type="ECO:0000256" key="2">
    <source>
        <dbReference type="ARBA" id="ARBA00022694"/>
    </source>
</evidence>
<dbReference type="Gene3D" id="3.30.2350.20">
    <property type="entry name" value="TruD, catalytic domain"/>
    <property type="match status" value="2"/>
</dbReference>
<dbReference type="PIRSF" id="PIRSF037016">
    <property type="entry name" value="Pseudouridin_synth_euk_prd"/>
    <property type="match status" value="1"/>
</dbReference>
<dbReference type="PROSITE" id="PS01268">
    <property type="entry name" value="UPF0024"/>
    <property type="match status" value="1"/>
</dbReference>
<reference evidence="5 6" key="1">
    <citation type="journal article" date="2017" name="Environ. Microbiol.">
        <title>Decay of the glycolytic pathway and adaptation to intranuclear parasitism within Enterocytozoonidae microsporidia.</title>
        <authorList>
            <person name="Wiredu Boakye D."/>
            <person name="Jaroenlak P."/>
            <person name="Prachumwat A."/>
            <person name="Williams T.A."/>
            <person name="Bateman K.S."/>
            <person name="Itsathitphaisarn O."/>
            <person name="Sritunyalucksana K."/>
            <person name="Paszkiewicz K.H."/>
            <person name="Moore K.A."/>
            <person name="Stentiford G.D."/>
            <person name="Williams B.A."/>
        </authorList>
    </citation>
    <scope>NUCLEOTIDE SEQUENCE [LARGE SCALE GENOMIC DNA]</scope>
    <source>
        <strain evidence="5 6">GB1</strain>
    </source>
</reference>
<dbReference type="Proteomes" id="UP000192356">
    <property type="component" value="Unassembled WGS sequence"/>
</dbReference>
<evidence type="ECO:0000313" key="5">
    <source>
        <dbReference type="EMBL" id="ORD96941.1"/>
    </source>
</evidence>
<dbReference type="VEuPathDB" id="MicrosporidiaDB:A0H76_1236"/>
<evidence type="ECO:0000259" key="4">
    <source>
        <dbReference type="PROSITE" id="PS50984"/>
    </source>
</evidence>
<protein>
    <submittedName>
        <fullName evidence="5">TRUD</fullName>
    </submittedName>
</protein>
<proteinExistence type="inferred from homology"/>
<dbReference type="InterPro" id="IPR020119">
    <property type="entry name" value="PsdUridine_synth_TruD_CS"/>
</dbReference>
<evidence type="ECO:0000313" key="6">
    <source>
        <dbReference type="Proteomes" id="UP000192356"/>
    </source>
</evidence>